<protein>
    <submittedName>
        <fullName evidence="1">Uncharacterized protein</fullName>
    </submittedName>
</protein>
<dbReference type="RefSeq" id="WP_017805339.1">
    <property type="nucleotide sequence ID" value="NZ_PQVK01000256.1"/>
</dbReference>
<dbReference type="EMBL" id="UGHK01000001">
    <property type="protein sequence ID" value="STO70959.1"/>
    <property type="molecule type" value="Genomic_DNA"/>
</dbReference>
<dbReference type="Proteomes" id="UP000254465">
    <property type="component" value="Unassembled WGS sequence"/>
</dbReference>
<proteinExistence type="predicted"/>
<evidence type="ECO:0000313" key="1">
    <source>
        <dbReference type="EMBL" id="STO70959.1"/>
    </source>
</evidence>
<reference evidence="1 2" key="1">
    <citation type="submission" date="2018-06" db="EMBL/GenBank/DDBJ databases">
        <authorList>
            <consortium name="Pathogen Informatics"/>
            <person name="Doyle S."/>
        </authorList>
    </citation>
    <scope>NUCLEOTIDE SEQUENCE [LARGE SCALE GENOMIC DNA]</scope>
    <source>
        <strain evidence="1 2">NCTC11296</strain>
    </source>
</reference>
<name>A0A377I871_AVIPA</name>
<organism evidence="1 2">
    <name type="scientific">Avibacterium paragallinarum</name>
    <name type="common">Haemophilus gallinarum</name>
    <dbReference type="NCBI Taxonomy" id="728"/>
    <lineage>
        <taxon>Bacteria</taxon>
        <taxon>Pseudomonadati</taxon>
        <taxon>Pseudomonadota</taxon>
        <taxon>Gammaproteobacteria</taxon>
        <taxon>Pasteurellales</taxon>
        <taxon>Pasteurellaceae</taxon>
        <taxon>Avibacterium</taxon>
    </lineage>
</organism>
<gene>
    <name evidence="1" type="ORF">NCTC11296_00879</name>
</gene>
<sequence length="120" mass="14180">MTRRQTEYRKLEILMKADKHFYDYCEYTKYWYGADKWENRKDPVISGIRLAIGQYIQKGASDKGIRFSEFVQCLSTDFANGWLNAAREAEELPKYSRQKAKKHKIGRGCAMPGTWEYGYE</sequence>
<evidence type="ECO:0000313" key="2">
    <source>
        <dbReference type="Proteomes" id="UP000254465"/>
    </source>
</evidence>
<dbReference type="AlphaFoldDB" id="A0A377I871"/>
<accession>A0A377I871</accession>